<dbReference type="PANTHER" id="PTHR43243:SF4">
    <property type="entry name" value="CATIONIC AMINO ACID TRANSPORTER 4"/>
    <property type="match status" value="1"/>
</dbReference>
<keyword evidence="2" id="KW-1133">Transmembrane helix</keyword>
<feature type="transmembrane region" description="Helical" evidence="2">
    <location>
        <begin position="370"/>
        <end position="397"/>
    </location>
</feature>
<feature type="transmembrane region" description="Helical" evidence="2">
    <location>
        <begin position="144"/>
        <end position="166"/>
    </location>
</feature>
<dbReference type="Gene3D" id="1.20.1740.10">
    <property type="entry name" value="Amino acid/polyamine transporter I"/>
    <property type="match status" value="1"/>
</dbReference>
<dbReference type="GO" id="GO:0015171">
    <property type="term" value="F:amino acid transmembrane transporter activity"/>
    <property type="evidence" value="ECO:0007669"/>
    <property type="project" value="TreeGrafter"/>
</dbReference>
<keyword evidence="4" id="KW-1185">Reference proteome</keyword>
<feature type="transmembrane region" description="Helical" evidence="2">
    <location>
        <begin position="12"/>
        <end position="34"/>
    </location>
</feature>
<evidence type="ECO:0000256" key="1">
    <source>
        <dbReference type="ARBA" id="ARBA00022448"/>
    </source>
</evidence>
<evidence type="ECO:0000313" key="4">
    <source>
        <dbReference type="Proteomes" id="UP000548304"/>
    </source>
</evidence>
<keyword evidence="2" id="KW-0472">Membrane</keyword>
<dbReference type="EMBL" id="JACBYW010000001">
    <property type="protein sequence ID" value="NYH76702.1"/>
    <property type="molecule type" value="Genomic_DNA"/>
</dbReference>
<gene>
    <name evidence="3" type="ORF">FHR84_000016</name>
</gene>
<feature type="transmembrane region" description="Helical" evidence="2">
    <location>
        <begin position="178"/>
        <end position="195"/>
    </location>
</feature>
<feature type="transmembrane region" description="Helical" evidence="2">
    <location>
        <begin position="313"/>
        <end position="331"/>
    </location>
</feature>
<name>A0A852YSL4_9ACTN</name>
<feature type="transmembrane region" description="Helical" evidence="2">
    <location>
        <begin position="90"/>
        <end position="114"/>
    </location>
</feature>
<dbReference type="RefSeq" id="WP_343075111.1">
    <property type="nucleotide sequence ID" value="NZ_JACBYW010000001.1"/>
</dbReference>
<proteinExistence type="predicted"/>
<feature type="transmembrane region" description="Helical" evidence="2">
    <location>
        <begin position="216"/>
        <end position="240"/>
    </location>
</feature>
<keyword evidence="2" id="KW-0812">Transmembrane</keyword>
<feature type="transmembrane region" description="Helical" evidence="2">
    <location>
        <begin position="40"/>
        <end position="60"/>
    </location>
</feature>
<dbReference type="Proteomes" id="UP000548304">
    <property type="component" value="Unassembled WGS sequence"/>
</dbReference>
<protein>
    <submittedName>
        <fullName evidence="3">APA family basic amino acid/polyamine antiporter</fullName>
    </submittedName>
</protein>
<comment type="caution">
    <text evidence="3">The sequence shown here is derived from an EMBL/GenBank/DDBJ whole genome shotgun (WGS) entry which is preliminary data.</text>
</comment>
<reference evidence="3 4" key="1">
    <citation type="submission" date="2020-07" db="EMBL/GenBank/DDBJ databases">
        <title>Genomic Encyclopedia of Type Strains, Phase III (KMG-III): the genomes of soil and plant-associated and newly described type strains.</title>
        <authorList>
            <person name="Whitman W."/>
        </authorList>
    </citation>
    <scope>NUCLEOTIDE SEQUENCE [LARGE SCALE GENOMIC DNA]</scope>
    <source>
        <strain evidence="3 4">CECT 8576</strain>
    </source>
</reference>
<accession>A0A852YSL4</accession>
<evidence type="ECO:0000256" key="2">
    <source>
        <dbReference type="SAM" id="Phobius"/>
    </source>
</evidence>
<dbReference type="AlphaFoldDB" id="A0A852YSL4"/>
<keyword evidence="1" id="KW-0813">Transport</keyword>
<evidence type="ECO:0000313" key="3">
    <source>
        <dbReference type="EMBL" id="NYH76702.1"/>
    </source>
</evidence>
<feature type="transmembrane region" description="Helical" evidence="2">
    <location>
        <begin position="120"/>
        <end position="137"/>
    </location>
</feature>
<dbReference type="PANTHER" id="PTHR43243">
    <property type="entry name" value="INNER MEMBRANE TRANSPORTER YGJI-RELATED"/>
    <property type="match status" value="1"/>
</dbReference>
<feature type="transmembrane region" description="Helical" evidence="2">
    <location>
        <begin position="260"/>
        <end position="283"/>
    </location>
</feature>
<sequence length="414" mass="41478">MAGLAGASPWRTGLRTIPLGLGGMLGAGVFVGLSPAAGTAGRWTLIAVPLAALTAWCAVVSTSHQSASYRGAGAAYSCVRDKLGVLPGRVAAGTGLFGHVAAMAAIAGAVAEYLPAPNPVTTAVVLLLVVLVSTAGLRIRGLSGWLWLGLTVAVLTVVVTACLSIAPVPVSTGVEHGPLAITSSAGFFFFAFLGFERLTAPDEERDRHPRAAVRRGALLGVSATAVVLLTVSFAVVRQLGAARLGLSPAPLLDALRAADAATLTSGVGLGAALAMTPVLLGALESGRSTGLAVIADGELPAPLGRRGGNGTPYLFDLVLAAAAVVLALFVAPAVATGVAACCLLVHYAFVNAAARVLLVDEWTWSTRTACLGMGLSVILAMSMPVPAMLFTLGAVLVPPVCGALVDRTGAATRG</sequence>
<organism evidence="3 4">
    <name type="scientific">Actinopolyspora biskrensis</name>
    <dbReference type="NCBI Taxonomy" id="1470178"/>
    <lineage>
        <taxon>Bacteria</taxon>
        <taxon>Bacillati</taxon>
        <taxon>Actinomycetota</taxon>
        <taxon>Actinomycetes</taxon>
        <taxon>Actinopolysporales</taxon>
        <taxon>Actinopolysporaceae</taxon>
        <taxon>Actinopolyspora</taxon>
    </lineage>
</organism>